<dbReference type="PROSITE" id="PS50949">
    <property type="entry name" value="HTH_GNTR"/>
    <property type="match status" value="1"/>
</dbReference>
<protein>
    <submittedName>
        <fullName evidence="5">GntR family transcriptional regulator</fullName>
    </submittedName>
</protein>
<evidence type="ECO:0000259" key="4">
    <source>
        <dbReference type="PROSITE" id="PS50949"/>
    </source>
</evidence>
<comment type="caution">
    <text evidence="5">The sequence shown here is derived from an EMBL/GenBank/DDBJ whole genome shotgun (WGS) entry which is preliminary data.</text>
</comment>
<dbReference type="CDD" id="cd07377">
    <property type="entry name" value="WHTH_GntR"/>
    <property type="match status" value="1"/>
</dbReference>
<dbReference type="InterPro" id="IPR036388">
    <property type="entry name" value="WH-like_DNA-bd_sf"/>
</dbReference>
<keyword evidence="1" id="KW-0805">Transcription regulation</keyword>
<dbReference type="SUPFAM" id="SSF48008">
    <property type="entry name" value="GntR ligand-binding domain-like"/>
    <property type="match status" value="1"/>
</dbReference>
<dbReference type="InterPro" id="IPR000524">
    <property type="entry name" value="Tscrpt_reg_HTH_GntR"/>
</dbReference>
<dbReference type="Gene3D" id="1.10.10.10">
    <property type="entry name" value="Winged helix-like DNA-binding domain superfamily/Winged helix DNA-binding domain"/>
    <property type="match status" value="1"/>
</dbReference>
<feature type="domain" description="HTH gntR-type" evidence="4">
    <location>
        <begin position="15"/>
        <end position="83"/>
    </location>
</feature>
<dbReference type="SUPFAM" id="SSF46785">
    <property type="entry name" value="Winged helix' DNA-binding domain"/>
    <property type="match status" value="1"/>
</dbReference>
<dbReference type="AlphaFoldDB" id="A0A0A0D8E0"/>
<dbReference type="PANTHER" id="PTHR43537:SF5">
    <property type="entry name" value="UXU OPERON TRANSCRIPTIONAL REGULATOR"/>
    <property type="match status" value="1"/>
</dbReference>
<organism evidence="5 6">
    <name type="scientific">Inquilinus limosus MP06</name>
    <dbReference type="NCBI Taxonomy" id="1398085"/>
    <lineage>
        <taxon>Bacteria</taxon>
        <taxon>Pseudomonadati</taxon>
        <taxon>Pseudomonadota</taxon>
        <taxon>Alphaproteobacteria</taxon>
        <taxon>Rhodospirillales</taxon>
        <taxon>Rhodospirillaceae</taxon>
        <taxon>Inquilinus</taxon>
    </lineage>
</organism>
<sequence>MTNLIKLTRDPDDAPGGYAKVFAFLREQLLSGALKTGDRLLPERDLSALLGVGRPVLREALRALAMLGAVEIRHGVGTIVRQPDASTLGEFFTFALAQQSDAIDDVMEARIAIECQAVRLACRRATLADFERIRSALQRIEATIDDPVAGGEADFDFHNGIVQAGRSETLRSVYAAISGLVHRSHRGRRELILKVPGIRSFLIDHHHRIFEALVARDVQRSDELLRRHFEIGDEYRRKAFETTSRPQG</sequence>
<dbReference type="Proteomes" id="UP000029995">
    <property type="component" value="Unassembled WGS sequence"/>
</dbReference>
<dbReference type="Pfam" id="PF07729">
    <property type="entry name" value="FCD"/>
    <property type="match status" value="1"/>
</dbReference>
<dbReference type="GO" id="GO:0003700">
    <property type="term" value="F:DNA-binding transcription factor activity"/>
    <property type="evidence" value="ECO:0007669"/>
    <property type="project" value="InterPro"/>
</dbReference>
<dbReference type="InterPro" id="IPR008920">
    <property type="entry name" value="TF_FadR/GntR_C"/>
</dbReference>
<dbReference type="PANTHER" id="PTHR43537">
    <property type="entry name" value="TRANSCRIPTIONAL REGULATOR, GNTR FAMILY"/>
    <property type="match status" value="1"/>
</dbReference>
<accession>A0A0A0D8E0</accession>
<keyword evidence="2" id="KW-0238">DNA-binding</keyword>
<evidence type="ECO:0000256" key="2">
    <source>
        <dbReference type="ARBA" id="ARBA00023125"/>
    </source>
</evidence>
<evidence type="ECO:0000256" key="3">
    <source>
        <dbReference type="ARBA" id="ARBA00023163"/>
    </source>
</evidence>
<evidence type="ECO:0000313" key="5">
    <source>
        <dbReference type="EMBL" id="KGM34394.1"/>
    </source>
</evidence>
<dbReference type="Pfam" id="PF00392">
    <property type="entry name" value="GntR"/>
    <property type="match status" value="1"/>
</dbReference>
<dbReference type="EMBL" id="JANX01000096">
    <property type="protein sequence ID" value="KGM34394.1"/>
    <property type="molecule type" value="Genomic_DNA"/>
</dbReference>
<dbReference type="RefSeq" id="WP_034835242.1">
    <property type="nucleotide sequence ID" value="NZ_JANX01000096.1"/>
</dbReference>
<dbReference type="SMART" id="SM00895">
    <property type="entry name" value="FCD"/>
    <property type="match status" value="1"/>
</dbReference>
<reference evidence="5 6" key="1">
    <citation type="submission" date="2014-01" db="EMBL/GenBank/DDBJ databases">
        <title>Genome sequence determination for a cystic fibrosis isolate, Inquilinus limosus.</title>
        <authorList>
            <person name="Pino M."/>
            <person name="Di Conza J."/>
            <person name="Gutkind G."/>
        </authorList>
    </citation>
    <scope>NUCLEOTIDE SEQUENCE [LARGE SCALE GENOMIC DNA]</scope>
    <source>
        <strain evidence="5 6">MP06</strain>
    </source>
</reference>
<gene>
    <name evidence="5" type="ORF">P409_10515</name>
</gene>
<dbReference type="InterPro" id="IPR011711">
    <property type="entry name" value="GntR_C"/>
</dbReference>
<dbReference type="SMART" id="SM00345">
    <property type="entry name" value="HTH_GNTR"/>
    <property type="match status" value="1"/>
</dbReference>
<evidence type="ECO:0000313" key="6">
    <source>
        <dbReference type="Proteomes" id="UP000029995"/>
    </source>
</evidence>
<evidence type="ECO:0000256" key="1">
    <source>
        <dbReference type="ARBA" id="ARBA00023015"/>
    </source>
</evidence>
<dbReference type="InterPro" id="IPR036390">
    <property type="entry name" value="WH_DNA-bd_sf"/>
</dbReference>
<dbReference type="Gene3D" id="1.20.120.530">
    <property type="entry name" value="GntR ligand-binding domain-like"/>
    <property type="match status" value="1"/>
</dbReference>
<dbReference type="GO" id="GO:0003677">
    <property type="term" value="F:DNA binding"/>
    <property type="evidence" value="ECO:0007669"/>
    <property type="project" value="UniProtKB-KW"/>
</dbReference>
<dbReference type="OrthoDB" id="5450856at2"/>
<keyword evidence="3" id="KW-0804">Transcription</keyword>
<proteinExistence type="predicted"/>
<name>A0A0A0D8E0_9PROT</name>